<protein>
    <submittedName>
        <fullName evidence="1">Uncharacterized protein</fullName>
    </submittedName>
</protein>
<dbReference type="AlphaFoldDB" id="A0A7R9K3B1"/>
<proteinExistence type="predicted"/>
<gene>
    <name evidence="1" type="ORF">TGEB3V08_LOCUS8280</name>
</gene>
<evidence type="ECO:0000313" key="1">
    <source>
        <dbReference type="EMBL" id="CAD7602333.1"/>
    </source>
</evidence>
<reference evidence="1" key="1">
    <citation type="submission" date="2020-11" db="EMBL/GenBank/DDBJ databases">
        <authorList>
            <person name="Tran Van P."/>
        </authorList>
    </citation>
    <scope>NUCLEOTIDE SEQUENCE</scope>
</reference>
<name>A0A7R9K3B1_TIMGE</name>
<sequence length="145" mass="15370">MKLDSSSFSDHLVSLDLSSCMVCSLARSEVTYVATRRVTSHPGGGSAWGTHPGELANAPVVLSQTTEDGEIEVRISRAIDLIVHDQVLSDNSSRARGAEATEELYAPKRSKATIETQINHGPILSSKSGPQWGIPLAGKVGEVGM</sequence>
<accession>A0A7R9K3B1</accession>
<organism evidence="1">
    <name type="scientific">Timema genevievae</name>
    <name type="common">Walking stick</name>
    <dbReference type="NCBI Taxonomy" id="629358"/>
    <lineage>
        <taxon>Eukaryota</taxon>
        <taxon>Metazoa</taxon>
        <taxon>Ecdysozoa</taxon>
        <taxon>Arthropoda</taxon>
        <taxon>Hexapoda</taxon>
        <taxon>Insecta</taxon>
        <taxon>Pterygota</taxon>
        <taxon>Neoptera</taxon>
        <taxon>Polyneoptera</taxon>
        <taxon>Phasmatodea</taxon>
        <taxon>Timematodea</taxon>
        <taxon>Timematoidea</taxon>
        <taxon>Timematidae</taxon>
        <taxon>Timema</taxon>
    </lineage>
</organism>
<dbReference type="EMBL" id="OE843131">
    <property type="protein sequence ID" value="CAD7602333.1"/>
    <property type="molecule type" value="Genomic_DNA"/>
</dbReference>